<protein>
    <submittedName>
        <fullName evidence="2">Uncharacterized protein</fullName>
    </submittedName>
</protein>
<evidence type="ECO:0000256" key="1">
    <source>
        <dbReference type="SAM" id="MobiDB-lite"/>
    </source>
</evidence>
<accession>A0A803MST4</accession>
<feature type="compositionally biased region" description="Basic and acidic residues" evidence="1">
    <location>
        <begin position="12"/>
        <end position="26"/>
    </location>
</feature>
<reference evidence="2" key="2">
    <citation type="submission" date="2021-03" db="UniProtKB">
        <authorList>
            <consortium name="EnsemblPlants"/>
        </authorList>
    </citation>
    <scope>IDENTIFICATION</scope>
</reference>
<evidence type="ECO:0000313" key="3">
    <source>
        <dbReference type="Proteomes" id="UP000596660"/>
    </source>
</evidence>
<dbReference type="Gramene" id="AUR62034635-RA">
    <property type="protein sequence ID" value="AUR62034635-RA:cds"/>
    <property type="gene ID" value="AUR62034635"/>
</dbReference>
<organism evidence="2 3">
    <name type="scientific">Chenopodium quinoa</name>
    <name type="common">Quinoa</name>
    <dbReference type="NCBI Taxonomy" id="63459"/>
    <lineage>
        <taxon>Eukaryota</taxon>
        <taxon>Viridiplantae</taxon>
        <taxon>Streptophyta</taxon>
        <taxon>Embryophyta</taxon>
        <taxon>Tracheophyta</taxon>
        <taxon>Spermatophyta</taxon>
        <taxon>Magnoliopsida</taxon>
        <taxon>eudicotyledons</taxon>
        <taxon>Gunneridae</taxon>
        <taxon>Pentapetalae</taxon>
        <taxon>Caryophyllales</taxon>
        <taxon>Chenopodiaceae</taxon>
        <taxon>Chenopodioideae</taxon>
        <taxon>Atripliceae</taxon>
        <taxon>Chenopodium</taxon>
    </lineage>
</organism>
<feature type="region of interest" description="Disordered" evidence="1">
    <location>
        <begin position="1"/>
        <end position="33"/>
    </location>
</feature>
<feature type="compositionally biased region" description="Basic residues" evidence="1">
    <location>
        <begin position="1"/>
        <end position="11"/>
    </location>
</feature>
<sequence length="158" mass="17663">MREKGRKRKREKGRERKREGEREKETSTPPPAAAWTSLVSKDDLISFATIAWTAWSYQNLVVFSNPWSCDIVVTMGYLRLVEDFKKYAASVCEDWMGLGAALRDSQGKLIAAIVKRVASGGSVKCAEAMAARMGYNKVELELDALGVVNAVRQYKQGR</sequence>
<proteinExistence type="predicted"/>
<reference evidence="2" key="1">
    <citation type="journal article" date="2017" name="Nature">
        <title>The genome of Chenopodium quinoa.</title>
        <authorList>
            <person name="Jarvis D.E."/>
            <person name="Ho Y.S."/>
            <person name="Lightfoot D.J."/>
            <person name="Schmoeckel S.M."/>
            <person name="Li B."/>
            <person name="Borm T.J.A."/>
            <person name="Ohyanagi H."/>
            <person name="Mineta K."/>
            <person name="Michell C.T."/>
            <person name="Saber N."/>
            <person name="Kharbatia N.M."/>
            <person name="Rupper R.R."/>
            <person name="Sharp A.R."/>
            <person name="Dally N."/>
            <person name="Boughton B.A."/>
            <person name="Woo Y.H."/>
            <person name="Gao G."/>
            <person name="Schijlen E.G.W.M."/>
            <person name="Guo X."/>
            <person name="Momin A.A."/>
            <person name="Negrao S."/>
            <person name="Al-Babili S."/>
            <person name="Gehring C."/>
            <person name="Roessner U."/>
            <person name="Jung C."/>
            <person name="Murphy K."/>
            <person name="Arold S.T."/>
            <person name="Gojobori T."/>
            <person name="van der Linden C.G."/>
            <person name="van Loo E.N."/>
            <person name="Jellen E.N."/>
            <person name="Maughan P.J."/>
            <person name="Tester M."/>
        </authorList>
    </citation>
    <scope>NUCLEOTIDE SEQUENCE [LARGE SCALE GENOMIC DNA]</scope>
    <source>
        <strain evidence="2">cv. PI 614886</strain>
    </source>
</reference>
<name>A0A803MST4_CHEQI</name>
<dbReference type="AlphaFoldDB" id="A0A803MST4"/>
<dbReference type="EnsemblPlants" id="AUR62034635-RA">
    <property type="protein sequence ID" value="AUR62034635-RA:cds"/>
    <property type="gene ID" value="AUR62034635"/>
</dbReference>
<keyword evidence="3" id="KW-1185">Reference proteome</keyword>
<dbReference type="Proteomes" id="UP000596660">
    <property type="component" value="Unplaced"/>
</dbReference>
<evidence type="ECO:0000313" key="2">
    <source>
        <dbReference type="EnsemblPlants" id="AUR62034635-RA:cds"/>
    </source>
</evidence>